<keyword evidence="5" id="KW-1185">Reference proteome</keyword>
<keyword evidence="2" id="KW-0812">Transmembrane</keyword>
<evidence type="ECO:0000259" key="3">
    <source>
        <dbReference type="Pfam" id="PF01551"/>
    </source>
</evidence>
<evidence type="ECO:0000256" key="1">
    <source>
        <dbReference type="ARBA" id="ARBA00022729"/>
    </source>
</evidence>
<proteinExistence type="predicted"/>
<keyword evidence="1" id="KW-0732">Signal</keyword>
<dbReference type="AlphaFoldDB" id="A0A1H7F515"/>
<organism evidence="4 5">
    <name type="scientific">Parapedobacter koreensis</name>
    <dbReference type="NCBI Taxonomy" id="332977"/>
    <lineage>
        <taxon>Bacteria</taxon>
        <taxon>Pseudomonadati</taxon>
        <taxon>Bacteroidota</taxon>
        <taxon>Sphingobacteriia</taxon>
        <taxon>Sphingobacteriales</taxon>
        <taxon>Sphingobacteriaceae</taxon>
        <taxon>Parapedobacter</taxon>
    </lineage>
</organism>
<reference evidence="5" key="1">
    <citation type="submission" date="2016-10" db="EMBL/GenBank/DDBJ databases">
        <authorList>
            <person name="Varghese N."/>
            <person name="Submissions S."/>
        </authorList>
    </citation>
    <scope>NUCLEOTIDE SEQUENCE [LARGE SCALE GENOMIC DNA]</scope>
    <source>
        <strain evidence="5">Jip14</strain>
    </source>
</reference>
<dbReference type="InterPro" id="IPR011055">
    <property type="entry name" value="Dup_hybrid_motif"/>
</dbReference>
<sequence length="338" mass="37175">MCHKNKYLCWEHICKNIIYFYTFIGKQCEQQGLATSHMIKKGGALTKQKKRLAKALNVRYKVVILQEETFEEKASFTGKLWYWITGASSAAVVLIIFTIVFIRATPLREYVMGMSLNGFERSRLIEAYTRIDSMEQAAQANTIYLTNLQQVIGGQVGETLEQAAGQQAAGKATNAVIPATADIGLSKDELALRELVESGAPYDLPENPGNTSTGISSYTFYSPIKGIISSSFSAKEQHYAVDIAVKLNEPVRATLSGNVVFASYTPETGYVAIVQHSNNLLSLYKHCASIIKKVGSFVRGGEVIAFAGDTGELSTGPHLHFELWYNGNPVNPTDYIAF</sequence>
<dbReference type="OrthoDB" id="9810477at2"/>
<dbReference type="SUPFAM" id="SSF51261">
    <property type="entry name" value="Duplicated hybrid motif"/>
    <property type="match status" value="1"/>
</dbReference>
<dbReference type="Proteomes" id="UP000198916">
    <property type="component" value="Unassembled WGS sequence"/>
</dbReference>
<keyword evidence="2" id="KW-1133">Transmembrane helix</keyword>
<dbReference type="EMBL" id="FNZR01000001">
    <property type="protein sequence ID" value="SEK18235.1"/>
    <property type="molecule type" value="Genomic_DNA"/>
</dbReference>
<protein>
    <submittedName>
        <fullName evidence="4">Peptidase family M23</fullName>
    </submittedName>
</protein>
<dbReference type="GO" id="GO:0004222">
    <property type="term" value="F:metalloendopeptidase activity"/>
    <property type="evidence" value="ECO:0007669"/>
    <property type="project" value="TreeGrafter"/>
</dbReference>
<keyword evidence="2" id="KW-0472">Membrane</keyword>
<dbReference type="CDD" id="cd12797">
    <property type="entry name" value="M23_peptidase"/>
    <property type="match status" value="1"/>
</dbReference>
<dbReference type="Pfam" id="PF01551">
    <property type="entry name" value="Peptidase_M23"/>
    <property type="match status" value="1"/>
</dbReference>
<dbReference type="InterPro" id="IPR050570">
    <property type="entry name" value="Cell_wall_metabolism_enzyme"/>
</dbReference>
<dbReference type="PANTHER" id="PTHR21666:SF289">
    <property type="entry name" value="L-ALA--D-GLU ENDOPEPTIDASE"/>
    <property type="match status" value="1"/>
</dbReference>
<dbReference type="Gene3D" id="2.70.70.10">
    <property type="entry name" value="Glucose Permease (Domain IIA)"/>
    <property type="match status" value="1"/>
</dbReference>
<gene>
    <name evidence="4" type="ORF">SAMN05421740_10181</name>
</gene>
<evidence type="ECO:0000256" key="2">
    <source>
        <dbReference type="SAM" id="Phobius"/>
    </source>
</evidence>
<evidence type="ECO:0000313" key="5">
    <source>
        <dbReference type="Proteomes" id="UP000198916"/>
    </source>
</evidence>
<name>A0A1H7F515_9SPHI</name>
<accession>A0A1H7F515</accession>
<dbReference type="InterPro" id="IPR016047">
    <property type="entry name" value="M23ase_b-sheet_dom"/>
</dbReference>
<feature type="domain" description="M23ase beta-sheet core" evidence="3">
    <location>
        <begin position="237"/>
        <end position="332"/>
    </location>
</feature>
<dbReference type="PANTHER" id="PTHR21666">
    <property type="entry name" value="PEPTIDASE-RELATED"/>
    <property type="match status" value="1"/>
</dbReference>
<evidence type="ECO:0000313" key="4">
    <source>
        <dbReference type="EMBL" id="SEK18235.1"/>
    </source>
</evidence>
<feature type="transmembrane region" description="Helical" evidence="2">
    <location>
        <begin position="80"/>
        <end position="102"/>
    </location>
</feature>
<dbReference type="STRING" id="332977.SAMN05421740_10181"/>